<proteinExistence type="predicted"/>
<name>A0A9D4S9S1_DREPO</name>
<keyword evidence="2" id="KW-1185">Reference proteome</keyword>
<reference evidence="1" key="2">
    <citation type="submission" date="2020-11" db="EMBL/GenBank/DDBJ databases">
        <authorList>
            <person name="McCartney M.A."/>
            <person name="Auch B."/>
            <person name="Kono T."/>
            <person name="Mallez S."/>
            <person name="Becker A."/>
            <person name="Gohl D.M."/>
            <person name="Silverstein K.A.T."/>
            <person name="Koren S."/>
            <person name="Bechman K.B."/>
            <person name="Herman A."/>
            <person name="Abrahante J.E."/>
            <person name="Garbe J."/>
        </authorList>
    </citation>
    <scope>NUCLEOTIDE SEQUENCE</scope>
    <source>
        <strain evidence="1">Duluth1</strain>
        <tissue evidence="1">Whole animal</tissue>
    </source>
</reference>
<accession>A0A9D4S9S1</accession>
<dbReference type="Proteomes" id="UP000828390">
    <property type="component" value="Unassembled WGS sequence"/>
</dbReference>
<evidence type="ECO:0000313" key="2">
    <source>
        <dbReference type="Proteomes" id="UP000828390"/>
    </source>
</evidence>
<protein>
    <submittedName>
        <fullName evidence="1">Uncharacterized protein</fullName>
    </submittedName>
</protein>
<organism evidence="1 2">
    <name type="scientific">Dreissena polymorpha</name>
    <name type="common">Zebra mussel</name>
    <name type="synonym">Mytilus polymorpha</name>
    <dbReference type="NCBI Taxonomy" id="45954"/>
    <lineage>
        <taxon>Eukaryota</taxon>
        <taxon>Metazoa</taxon>
        <taxon>Spiralia</taxon>
        <taxon>Lophotrochozoa</taxon>
        <taxon>Mollusca</taxon>
        <taxon>Bivalvia</taxon>
        <taxon>Autobranchia</taxon>
        <taxon>Heteroconchia</taxon>
        <taxon>Euheterodonta</taxon>
        <taxon>Imparidentia</taxon>
        <taxon>Neoheterodontei</taxon>
        <taxon>Myida</taxon>
        <taxon>Dreissenoidea</taxon>
        <taxon>Dreissenidae</taxon>
        <taxon>Dreissena</taxon>
    </lineage>
</organism>
<evidence type="ECO:0000313" key="1">
    <source>
        <dbReference type="EMBL" id="KAH3894857.1"/>
    </source>
</evidence>
<reference evidence="1" key="1">
    <citation type="journal article" date="2019" name="bioRxiv">
        <title>The Genome of the Zebra Mussel, Dreissena polymorpha: A Resource for Invasive Species Research.</title>
        <authorList>
            <person name="McCartney M.A."/>
            <person name="Auch B."/>
            <person name="Kono T."/>
            <person name="Mallez S."/>
            <person name="Zhang Y."/>
            <person name="Obille A."/>
            <person name="Becker A."/>
            <person name="Abrahante J.E."/>
            <person name="Garbe J."/>
            <person name="Badalamenti J.P."/>
            <person name="Herman A."/>
            <person name="Mangelson H."/>
            <person name="Liachko I."/>
            <person name="Sullivan S."/>
            <person name="Sone E.D."/>
            <person name="Koren S."/>
            <person name="Silverstein K.A.T."/>
            <person name="Beckman K.B."/>
            <person name="Gohl D.M."/>
        </authorList>
    </citation>
    <scope>NUCLEOTIDE SEQUENCE</scope>
    <source>
        <strain evidence="1">Duluth1</strain>
        <tissue evidence="1">Whole animal</tissue>
    </source>
</reference>
<dbReference type="AlphaFoldDB" id="A0A9D4S9S1"/>
<comment type="caution">
    <text evidence="1">The sequence shown here is derived from an EMBL/GenBank/DDBJ whole genome shotgun (WGS) entry which is preliminary data.</text>
</comment>
<gene>
    <name evidence="1" type="ORF">DPMN_019016</name>
</gene>
<sequence>MNFSDDNTVNLSYAWPHYQPWGTPRYTNLVDLLDGTLHHAYAFKLPTSEMMSAHIPDRVYRLINLHASYSRYQTPDLSHHTDLFDLLGGTD</sequence>
<dbReference type="EMBL" id="JAIWYP010000001">
    <property type="protein sequence ID" value="KAH3894857.1"/>
    <property type="molecule type" value="Genomic_DNA"/>
</dbReference>